<name>A0A2H4SBZ0_CORMI</name>
<dbReference type="Proteomes" id="UP000323067">
    <property type="component" value="Chromosome vi"/>
</dbReference>
<organism evidence="2 3">
    <name type="scientific">Cordyceps militaris</name>
    <name type="common">Caterpillar fungus</name>
    <name type="synonym">Clavaria militaris</name>
    <dbReference type="NCBI Taxonomy" id="73501"/>
    <lineage>
        <taxon>Eukaryota</taxon>
        <taxon>Fungi</taxon>
        <taxon>Dikarya</taxon>
        <taxon>Ascomycota</taxon>
        <taxon>Pezizomycotina</taxon>
        <taxon>Sordariomycetes</taxon>
        <taxon>Hypocreomycetidae</taxon>
        <taxon>Hypocreales</taxon>
        <taxon>Cordycipitaceae</taxon>
        <taxon>Cordyceps</taxon>
    </lineage>
</organism>
<gene>
    <name evidence="2" type="ORF">A9K55_006914</name>
</gene>
<dbReference type="EMBL" id="CP023323">
    <property type="protein sequence ID" value="ATY60634.1"/>
    <property type="molecule type" value="Genomic_DNA"/>
</dbReference>
<reference evidence="2 3" key="1">
    <citation type="journal article" date="2017" name="BMC Genomics">
        <title>Chromosome level assembly and secondary metabolite potential of the parasitic fungus Cordyceps militaris.</title>
        <authorList>
            <person name="Kramer G.J."/>
            <person name="Nodwell J.R."/>
        </authorList>
    </citation>
    <scope>NUCLEOTIDE SEQUENCE [LARGE SCALE GENOMIC DNA]</scope>
    <source>
        <strain evidence="2 3">ATCC 34164</strain>
    </source>
</reference>
<protein>
    <submittedName>
        <fullName evidence="2">Uncharacterized protein</fullName>
    </submittedName>
</protein>
<proteinExistence type="predicted"/>
<evidence type="ECO:0000313" key="3">
    <source>
        <dbReference type="Proteomes" id="UP000323067"/>
    </source>
</evidence>
<dbReference type="VEuPathDB" id="FungiDB:A9K55_006914"/>
<accession>A0A2H4SBZ0</accession>
<evidence type="ECO:0000256" key="1">
    <source>
        <dbReference type="SAM" id="MobiDB-lite"/>
    </source>
</evidence>
<feature type="region of interest" description="Disordered" evidence="1">
    <location>
        <begin position="129"/>
        <end position="153"/>
    </location>
</feature>
<dbReference type="AlphaFoldDB" id="A0A2H4SBZ0"/>
<sequence>MSTEYLCLASGRRTSGTTLPSPGTPATGRGCAALYMPQRSTAQGGGTRQRGLLGSSLKEALHCDSDTIDFGRRWFFPRLLFGSGSQSVFGNLFGLCVSTGRDIHPHTPATRSGYGLELRVGATRGCRLPTASKTGRGGGSLGSWHEPSGRGYW</sequence>
<evidence type="ECO:0000313" key="2">
    <source>
        <dbReference type="EMBL" id="ATY60634.1"/>
    </source>
</evidence>
<dbReference type="VEuPathDB" id="FungiDB:CCM_01977"/>